<dbReference type="AlphaFoldDB" id="A0A8S1RNJ8"/>
<gene>
    <name evidence="2" type="ORF">PSON_ATCC_30995.1.T1990055</name>
</gene>
<feature type="compositionally biased region" description="Polar residues" evidence="1">
    <location>
        <begin position="90"/>
        <end position="99"/>
    </location>
</feature>
<protein>
    <submittedName>
        <fullName evidence="2">Uncharacterized protein</fullName>
    </submittedName>
</protein>
<evidence type="ECO:0000313" key="3">
    <source>
        <dbReference type="Proteomes" id="UP000692954"/>
    </source>
</evidence>
<feature type="region of interest" description="Disordered" evidence="1">
    <location>
        <begin position="79"/>
        <end position="99"/>
    </location>
</feature>
<evidence type="ECO:0000313" key="2">
    <source>
        <dbReference type="EMBL" id="CAD8128902.1"/>
    </source>
</evidence>
<accession>A0A8S1RNJ8</accession>
<evidence type="ECO:0000256" key="1">
    <source>
        <dbReference type="SAM" id="MobiDB-lite"/>
    </source>
</evidence>
<keyword evidence="3" id="KW-1185">Reference proteome</keyword>
<reference evidence="2" key="1">
    <citation type="submission" date="2021-01" db="EMBL/GenBank/DDBJ databases">
        <authorList>
            <consortium name="Genoscope - CEA"/>
            <person name="William W."/>
        </authorList>
    </citation>
    <scope>NUCLEOTIDE SEQUENCE</scope>
</reference>
<name>A0A8S1RNJ8_9CILI</name>
<proteinExistence type="predicted"/>
<comment type="caution">
    <text evidence="2">The sequence shown here is derived from an EMBL/GenBank/DDBJ whole genome shotgun (WGS) entry which is preliminary data.</text>
</comment>
<dbReference type="EMBL" id="CAJJDN010000199">
    <property type="protein sequence ID" value="CAD8128902.1"/>
    <property type="molecule type" value="Genomic_DNA"/>
</dbReference>
<sequence>MKDKRGSIKPREQDWQKIYMKKIVKEQKPKDKRQYDQLKILKKQTRLDLGELQTMRIPPSNGDQTLVKQNKREWKDFNKRFKKKSFNRNPQQELNRIKL</sequence>
<dbReference type="Proteomes" id="UP000692954">
    <property type="component" value="Unassembled WGS sequence"/>
</dbReference>
<organism evidence="2 3">
    <name type="scientific">Paramecium sonneborni</name>
    <dbReference type="NCBI Taxonomy" id="65129"/>
    <lineage>
        <taxon>Eukaryota</taxon>
        <taxon>Sar</taxon>
        <taxon>Alveolata</taxon>
        <taxon>Ciliophora</taxon>
        <taxon>Intramacronucleata</taxon>
        <taxon>Oligohymenophorea</taxon>
        <taxon>Peniculida</taxon>
        <taxon>Parameciidae</taxon>
        <taxon>Paramecium</taxon>
    </lineage>
</organism>